<comment type="caution">
    <text evidence="3">The sequence shown here is derived from an EMBL/GenBank/DDBJ whole genome shotgun (WGS) entry which is preliminary data.</text>
</comment>
<name>A0A3S2VVI3_9BURK</name>
<keyword evidence="2" id="KW-0560">Oxidoreductase</keyword>
<proteinExistence type="inferred from homology"/>
<sequence>MLSGKRVLVTQCADFMGPALCEVLAEQGAEVVCSERALSEPGDAEAVVRDAGGIDVLVANLALKAPSTPVDAVDDAEWREVFAALVDPLPRLVRAAVPGMRQRGGGRILVIGSASALRGMKRASTYSAARGAQLAYVQATGVELAPLKIQVNAIAQNFVDNPTYFPPAVQANPRFQERLAREVPLGRLVTAHEDAMFAAYLCSDAAGCFVGQVFPVCGGWAVR</sequence>
<dbReference type="RefSeq" id="WP_128199517.1">
    <property type="nucleotide sequence ID" value="NZ_SACT01000006.1"/>
</dbReference>
<dbReference type="GO" id="GO:0016491">
    <property type="term" value="F:oxidoreductase activity"/>
    <property type="evidence" value="ECO:0007669"/>
    <property type="project" value="UniProtKB-KW"/>
</dbReference>
<dbReference type="InterPro" id="IPR036291">
    <property type="entry name" value="NAD(P)-bd_dom_sf"/>
</dbReference>
<protein>
    <submittedName>
        <fullName evidence="3">SDR family oxidoreductase</fullName>
    </submittedName>
</protein>
<dbReference type="AlphaFoldDB" id="A0A3S2VVI3"/>
<dbReference type="PANTHER" id="PTHR24321:SF8">
    <property type="entry name" value="ESTRADIOL 17-BETA-DEHYDROGENASE 8-RELATED"/>
    <property type="match status" value="1"/>
</dbReference>
<dbReference type="Gene3D" id="3.40.50.720">
    <property type="entry name" value="NAD(P)-binding Rossmann-like Domain"/>
    <property type="match status" value="1"/>
</dbReference>
<dbReference type="Proteomes" id="UP000288178">
    <property type="component" value="Unassembled WGS sequence"/>
</dbReference>
<dbReference type="OrthoDB" id="8665216at2"/>
<dbReference type="PANTHER" id="PTHR24321">
    <property type="entry name" value="DEHYDROGENASES, SHORT CHAIN"/>
    <property type="match status" value="1"/>
</dbReference>
<keyword evidence="4" id="KW-1185">Reference proteome</keyword>
<dbReference type="SUPFAM" id="SSF51735">
    <property type="entry name" value="NAD(P)-binding Rossmann-fold domains"/>
    <property type="match status" value="1"/>
</dbReference>
<evidence type="ECO:0000313" key="4">
    <source>
        <dbReference type="Proteomes" id="UP000288178"/>
    </source>
</evidence>
<evidence type="ECO:0000256" key="2">
    <source>
        <dbReference type="ARBA" id="ARBA00023002"/>
    </source>
</evidence>
<evidence type="ECO:0000313" key="3">
    <source>
        <dbReference type="EMBL" id="RVT50007.1"/>
    </source>
</evidence>
<organism evidence="3 4">
    <name type="scientific">Rubrivivax albus</name>
    <dbReference type="NCBI Taxonomy" id="2499835"/>
    <lineage>
        <taxon>Bacteria</taxon>
        <taxon>Pseudomonadati</taxon>
        <taxon>Pseudomonadota</taxon>
        <taxon>Betaproteobacteria</taxon>
        <taxon>Burkholderiales</taxon>
        <taxon>Sphaerotilaceae</taxon>
        <taxon>Rubrivivax</taxon>
    </lineage>
</organism>
<evidence type="ECO:0000256" key="1">
    <source>
        <dbReference type="ARBA" id="ARBA00006484"/>
    </source>
</evidence>
<accession>A0A3S2VVI3</accession>
<comment type="similarity">
    <text evidence="1">Belongs to the short-chain dehydrogenases/reductases (SDR) family.</text>
</comment>
<gene>
    <name evidence="3" type="ORF">ENE75_16925</name>
</gene>
<dbReference type="InterPro" id="IPR002347">
    <property type="entry name" value="SDR_fam"/>
</dbReference>
<dbReference type="Pfam" id="PF13561">
    <property type="entry name" value="adh_short_C2"/>
    <property type="match status" value="1"/>
</dbReference>
<dbReference type="PRINTS" id="PR00081">
    <property type="entry name" value="GDHRDH"/>
</dbReference>
<dbReference type="EMBL" id="SACT01000006">
    <property type="protein sequence ID" value="RVT50007.1"/>
    <property type="molecule type" value="Genomic_DNA"/>
</dbReference>
<reference evidence="3 4" key="1">
    <citation type="submission" date="2019-01" db="EMBL/GenBank/DDBJ databases">
        <authorList>
            <person name="Chen W.-M."/>
        </authorList>
    </citation>
    <scope>NUCLEOTIDE SEQUENCE [LARGE SCALE GENOMIC DNA]</scope>
    <source>
        <strain evidence="3 4">ICH-3</strain>
    </source>
</reference>